<gene>
    <name evidence="1" type="ORF">ATANTOWER_014729</name>
</gene>
<dbReference type="EMBL" id="JAHUTI010049204">
    <property type="protein sequence ID" value="MED6247244.1"/>
    <property type="molecule type" value="Genomic_DNA"/>
</dbReference>
<proteinExistence type="predicted"/>
<reference evidence="1 2" key="1">
    <citation type="submission" date="2021-07" db="EMBL/GenBank/DDBJ databases">
        <authorList>
            <person name="Palmer J.M."/>
        </authorList>
    </citation>
    <scope>NUCLEOTIDE SEQUENCE [LARGE SCALE GENOMIC DNA]</scope>
    <source>
        <strain evidence="1 2">AT_MEX2019</strain>
        <tissue evidence="1">Muscle</tissue>
    </source>
</reference>
<name>A0ABU7BBT8_9TELE</name>
<comment type="caution">
    <text evidence="1">The sequence shown here is derived from an EMBL/GenBank/DDBJ whole genome shotgun (WGS) entry which is preliminary data.</text>
</comment>
<evidence type="ECO:0000313" key="1">
    <source>
        <dbReference type="EMBL" id="MED6247244.1"/>
    </source>
</evidence>
<organism evidence="1 2">
    <name type="scientific">Ataeniobius toweri</name>
    <dbReference type="NCBI Taxonomy" id="208326"/>
    <lineage>
        <taxon>Eukaryota</taxon>
        <taxon>Metazoa</taxon>
        <taxon>Chordata</taxon>
        <taxon>Craniata</taxon>
        <taxon>Vertebrata</taxon>
        <taxon>Euteleostomi</taxon>
        <taxon>Actinopterygii</taxon>
        <taxon>Neopterygii</taxon>
        <taxon>Teleostei</taxon>
        <taxon>Neoteleostei</taxon>
        <taxon>Acanthomorphata</taxon>
        <taxon>Ovalentaria</taxon>
        <taxon>Atherinomorphae</taxon>
        <taxon>Cyprinodontiformes</taxon>
        <taxon>Goodeidae</taxon>
        <taxon>Ataeniobius</taxon>
    </lineage>
</organism>
<sequence>MSGFDTLCPGLVLVIHAPGFLSTMYHFKTAWVNLRWRSSKGSPGNLNLNETQRQRLGFLSSASLTKALQTFDCLLNLEDKL</sequence>
<protein>
    <submittedName>
        <fullName evidence="1">Uncharacterized protein</fullName>
    </submittedName>
</protein>
<keyword evidence="2" id="KW-1185">Reference proteome</keyword>
<evidence type="ECO:0000313" key="2">
    <source>
        <dbReference type="Proteomes" id="UP001345963"/>
    </source>
</evidence>
<dbReference type="Proteomes" id="UP001345963">
    <property type="component" value="Unassembled WGS sequence"/>
</dbReference>
<accession>A0ABU7BBT8</accession>